<evidence type="ECO:0000256" key="1">
    <source>
        <dbReference type="SAM" id="MobiDB-lite"/>
    </source>
</evidence>
<dbReference type="InterPro" id="IPR007404">
    <property type="entry name" value="YdjM-like"/>
</dbReference>
<dbReference type="InterPro" id="IPR053170">
    <property type="entry name" value="Transcription_regulator"/>
</dbReference>
<keyword evidence="2" id="KW-1133">Transmembrane helix</keyword>
<feature type="transmembrane region" description="Helical" evidence="2">
    <location>
        <begin position="220"/>
        <end position="241"/>
    </location>
</feature>
<feature type="transmembrane region" description="Helical" evidence="2">
    <location>
        <begin position="144"/>
        <end position="165"/>
    </location>
</feature>
<comment type="caution">
    <text evidence="3">The sequence shown here is derived from an EMBL/GenBank/DDBJ whole genome shotgun (WGS) entry which is preliminary data.</text>
</comment>
<keyword evidence="2" id="KW-0812">Transmembrane</keyword>
<feature type="region of interest" description="Disordered" evidence="1">
    <location>
        <begin position="317"/>
        <end position="339"/>
    </location>
</feature>
<organism evidence="3 4">
    <name type="scientific">Noviherbaspirillum suwonense</name>
    <dbReference type="NCBI Taxonomy" id="1224511"/>
    <lineage>
        <taxon>Bacteria</taxon>
        <taxon>Pseudomonadati</taxon>
        <taxon>Pseudomonadota</taxon>
        <taxon>Betaproteobacteria</taxon>
        <taxon>Burkholderiales</taxon>
        <taxon>Oxalobacteraceae</taxon>
        <taxon>Noviherbaspirillum</taxon>
    </lineage>
</organism>
<evidence type="ECO:0000313" key="4">
    <source>
        <dbReference type="Proteomes" id="UP001158049"/>
    </source>
</evidence>
<gene>
    <name evidence="3" type="ORF">SAMN06295970_12378</name>
</gene>
<protein>
    <submittedName>
        <fullName evidence="3">Inner membrane protein</fullName>
    </submittedName>
</protein>
<feature type="transmembrane region" description="Helical" evidence="2">
    <location>
        <begin position="172"/>
        <end position="189"/>
    </location>
</feature>
<dbReference type="RefSeq" id="WP_283444697.1">
    <property type="nucleotide sequence ID" value="NZ_FXUL01000023.1"/>
</dbReference>
<dbReference type="PANTHER" id="PTHR40031">
    <property type="entry name" value="HYPOTHETICAL MEMBRANE SPANNING PROTEIN"/>
    <property type="match status" value="1"/>
</dbReference>
<keyword evidence="4" id="KW-1185">Reference proteome</keyword>
<feature type="transmembrane region" description="Helical" evidence="2">
    <location>
        <begin position="74"/>
        <end position="93"/>
    </location>
</feature>
<evidence type="ECO:0000313" key="3">
    <source>
        <dbReference type="EMBL" id="SMP75845.1"/>
    </source>
</evidence>
<reference evidence="3 4" key="1">
    <citation type="submission" date="2017-05" db="EMBL/GenBank/DDBJ databases">
        <authorList>
            <person name="Varghese N."/>
            <person name="Submissions S."/>
        </authorList>
    </citation>
    <scope>NUCLEOTIDE SEQUENCE [LARGE SCALE GENOMIC DNA]</scope>
    <source>
        <strain evidence="3 4">DSM 26001</strain>
    </source>
</reference>
<evidence type="ECO:0000256" key="2">
    <source>
        <dbReference type="SAM" id="Phobius"/>
    </source>
</evidence>
<proteinExistence type="predicted"/>
<feature type="compositionally biased region" description="Low complexity" evidence="1">
    <location>
        <begin position="318"/>
        <end position="335"/>
    </location>
</feature>
<feature type="transmembrane region" description="Helical" evidence="2">
    <location>
        <begin position="105"/>
        <end position="124"/>
    </location>
</feature>
<dbReference type="Proteomes" id="UP001158049">
    <property type="component" value="Unassembled WGS sequence"/>
</dbReference>
<dbReference type="EMBL" id="FXUL01000023">
    <property type="protein sequence ID" value="SMP75845.1"/>
    <property type="molecule type" value="Genomic_DNA"/>
</dbReference>
<name>A0ABY1QNH0_9BURK</name>
<keyword evidence="2" id="KW-0472">Membrane</keyword>
<sequence>MDNLSHTVAGLLAGELLHHSLPAEADARRQGVRRSLMLATCALASNFPDLDLVLTPLLPAPLGYLLHHRGHTHTLLYAIPQAMALALLLYLLWPSARRLLRESASARAGFGLAIGVGFGLHLLMDYLNSYGIHPFHPFHSGWVFGDMVFILEPVFWVAFGIPMVMTLRRPTLRWLLLSASALALGFLAWRGYLAWQSLAALLAAGAVMAMAGTPGPRRPALALPLAAAMLGLAFVGVQALASGQARAAMARDLHARDPKAVLLDAAMSPYPANPACWNFVAVESRVDTGQYRISRGVLSLAPQAMPVPACPQAFAQTPQPLQPSQALQPSQSLQPDRQAQIQPASLALVMMSQHDYSLERLRRLAEDDCYLRDWLRFGRMPALDADSVSDARFSGSPMGNFSTMTLPQAGRRACLSGVPQWNMPRADLLGASSPAAPASAPAAARD</sequence>
<accession>A0ABY1QNH0</accession>
<dbReference type="PANTHER" id="PTHR40031:SF1">
    <property type="entry name" value="MEMBRANE-BOUND METAL-DEPENDENT HYDROLASE"/>
    <property type="match status" value="1"/>
</dbReference>
<dbReference type="Pfam" id="PF04307">
    <property type="entry name" value="YdjM"/>
    <property type="match status" value="1"/>
</dbReference>